<name>A0ABN3B8D7_9MICO</name>
<keyword evidence="2" id="KW-1185">Reference proteome</keyword>
<sequence length="74" mass="7885">MRFGSPGGACGLAREGRPIRDPTLEVRGGRDGATRWLLGERFVHPMQQERGSGGQSLDSMTIELVDSVAASGSR</sequence>
<dbReference type="Proteomes" id="UP001501084">
    <property type="component" value="Unassembled WGS sequence"/>
</dbReference>
<evidence type="ECO:0000313" key="2">
    <source>
        <dbReference type="Proteomes" id="UP001501084"/>
    </source>
</evidence>
<protein>
    <submittedName>
        <fullName evidence="1">Uncharacterized protein</fullName>
    </submittedName>
</protein>
<organism evidence="1 2">
    <name type="scientific">Leucobacter alluvii</name>
    <dbReference type="NCBI Taxonomy" id="340321"/>
    <lineage>
        <taxon>Bacteria</taxon>
        <taxon>Bacillati</taxon>
        <taxon>Actinomycetota</taxon>
        <taxon>Actinomycetes</taxon>
        <taxon>Micrococcales</taxon>
        <taxon>Microbacteriaceae</taxon>
        <taxon>Leucobacter</taxon>
    </lineage>
</organism>
<gene>
    <name evidence="1" type="ORF">GCM10009786_27220</name>
</gene>
<proteinExistence type="predicted"/>
<reference evidence="1 2" key="1">
    <citation type="journal article" date="2019" name="Int. J. Syst. Evol. Microbiol.">
        <title>The Global Catalogue of Microorganisms (GCM) 10K type strain sequencing project: providing services to taxonomists for standard genome sequencing and annotation.</title>
        <authorList>
            <consortium name="The Broad Institute Genomics Platform"/>
            <consortium name="The Broad Institute Genome Sequencing Center for Infectious Disease"/>
            <person name="Wu L."/>
            <person name="Ma J."/>
        </authorList>
    </citation>
    <scope>NUCLEOTIDE SEQUENCE [LARGE SCALE GENOMIC DNA]</scope>
    <source>
        <strain evidence="1 2">JCM 14919</strain>
    </source>
</reference>
<accession>A0ABN3B8D7</accession>
<comment type="caution">
    <text evidence="1">The sequence shown here is derived from an EMBL/GenBank/DDBJ whole genome shotgun (WGS) entry which is preliminary data.</text>
</comment>
<dbReference type="EMBL" id="BAAAOP010000012">
    <property type="protein sequence ID" value="GAA2190339.1"/>
    <property type="molecule type" value="Genomic_DNA"/>
</dbReference>
<evidence type="ECO:0000313" key="1">
    <source>
        <dbReference type="EMBL" id="GAA2190339.1"/>
    </source>
</evidence>